<organism evidence="4 5">
    <name type="scientific">Citrullus colocynthis</name>
    <name type="common">colocynth</name>
    <dbReference type="NCBI Taxonomy" id="252529"/>
    <lineage>
        <taxon>Eukaryota</taxon>
        <taxon>Viridiplantae</taxon>
        <taxon>Streptophyta</taxon>
        <taxon>Embryophyta</taxon>
        <taxon>Tracheophyta</taxon>
        <taxon>Spermatophyta</taxon>
        <taxon>Magnoliopsida</taxon>
        <taxon>eudicotyledons</taxon>
        <taxon>Gunneridae</taxon>
        <taxon>Pentapetalae</taxon>
        <taxon>rosids</taxon>
        <taxon>fabids</taxon>
        <taxon>Cucurbitales</taxon>
        <taxon>Cucurbitaceae</taxon>
        <taxon>Benincaseae</taxon>
        <taxon>Citrullus</taxon>
    </lineage>
</organism>
<dbReference type="SUPFAM" id="SSF47699">
    <property type="entry name" value="Bifunctional inhibitor/lipid-transfer protein/seed storage 2S albumin"/>
    <property type="match status" value="1"/>
</dbReference>
<evidence type="ECO:0000256" key="1">
    <source>
        <dbReference type="ARBA" id="ARBA00022448"/>
    </source>
</evidence>
<dbReference type="CDD" id="cd01959">
    <property type="entry name" value="nsLTP2"/>
    <property type="match status" value="1"/>
</dbReference>
<proteinExistence type="predicted"/>
<name>A0ABP0XVG4_9ROSI</name>
<dbReference type="EMBL" id="OZ021744">
    <property type="protein sequence ID" value="CAK9312144.1"/>
    <property type="molecule type" value="Genomic_DNA"/>
</dbReference>
<evidence type="ECO:0000256" key="2">
    <source>
        <dbReference type="ARBA" id="ARBA00023121"/>
    </source>
</evidence>
<keyword evidence="1" id="KW-0813">Transport</keyword>
<dbReference type="PANTHER" id="PTHR33214:SF30">
    <property type="entry name" value="BIFUNCTIONAL INHIBITOR_LIPID-TRANSFER PROTEIN_SEED STORAGE 2S ALBUMIN SUPERFAMILY PROTEIN"/>
    <property type="match status" value="1"/>
</dbReference>
<feature type="signal peptide" evidence="3">
    <location>
        <begin position="1"/>
        <end position="22"/>
    </location>
</feature>
<dbReference type="PANTHER" id="PTHR33214">
    <property type="entry name" value="BIFUNCTIONAL INHIBITOR/LIPID-TRANSFER PROTEIN/SEED STORAGE 2S ALBUMIN SUPERFAMILY PROTEIN"/>
    <property type="match status" value="1"/>
</dbReference>
<dbReference type="Gene3D" id="1.10.110.10">
    <property type="entry name" value="Plant lipid-transfer and hydrophobic proteins"/>
    <property type="match status" value="1"/>
</dbReference>
<accession>A0ABP0XVG4</accession>
<evidence type="ECO:0000313" key="5">
    <source>
        <dbReference type="Proteomes" id="UP001642487"/>
    </source>
</evidence>
<dbReference type="Proteomes" id="UP001642487">
    <property type="component" value="Chromosome 10"/>
</dbReference>
<evidence type="ECO:0000256" key="3">
    <source>
        <dbReference type="SAM" id="SignalP"/>
    </source>
</evidence>
<keyword evidence="2" id="KW-0446">Lipid-binding</keyword>
<sequence>MKASQSALSILMMFIMVEISMAVKCSPLQLSSCVSAITSAVPPSKLCCSKIKEQKPCLCNYMQNPTLKKFVASPNARKVANTCGTPFPNVCSKTRGSVIQMGRASCVESCFYDIPPFFVLDLVLLCVADDCL</sequence>
<keyword evidence="3" id="KW-0732">Signal</keyword>
<gene>
    <name evidence="4" type="ORF">CITCOLO1_LOCUS3823</name>
</gene>
<keyword evidence="5" id="KW-1185">Reference proteome</keyword>
<dbReference type="InterPro" id="IPR036312">
    <property type="entry name" value="Bifun_inhib/LTP/seed_sf"/>
</dbReference>
<dbReference type="InterPro" id="IPR033872">
    <property type="entry name" value="nsLTP2"/>
</dbReference>
<evidence type="ECO:0000313" key="4">
    <source>
        <dbReference type="EMBL" id="CAK9312144.1"/>
    </source>
</evidence>
<protein>
    <recommendedName>
        <fullName evidence="6">Bifunctional inhibitor/plant lipid transfer protein/seed storage helical domain-containing protein</fullName>
    </recommendedName>
</protein>
<evidence type="ECO:0008006" key="6">
    <source>
        <dbReference type="Google" id="ProtNLM"/>
    </source>
</evidence>
<reference evidence="4 5" key="1">
    <citation type="submission" date="2024-03" db="EMBL/GenBank/DDBJ databases">
        <authorList>
            <person name="Gkanogiannis A."/>
            <person name="Becerra Lopez-Lavalle L."/>
        </authorList>
    </citation>
    <scope>NUCLEOTIDE SEQUENCE [LARGE SCALE GENOMIC DNA]</scope>
</reference>
<feature type="chain" id="PRO_5047082530" description="Bifunctional inhibitor/plant lipid transfer protein/seed storage helical domain-containing protein" evidence="3">
    <location>
        <begin position="23"/>
        <end position="132"/>
    </location>
</feature>